<protein>
    <submittedName>
        <fullName evidence="2">Uncharacterized protein</fullName>
    </submittedName>
</protein>
<reference evidence="2" key="1">
    <citation type="submission" date="2022-12" db="EMBL/GenBank/DDBJ databases">
        <authorList>
            <person name="Webb A."/>
        </authorList>
    </citation>
    <scope>NUCLEOTIDE SEQUENCE</scope>
    <source>
        <strain evidence="2">Pd1</strain>
    </source>
</reference>
<dbReference type="EMBL" id="CANTFM010002224">
    <property type="protein sequence ID" value="CAI5744936.1"/>
    <property type="molecule type" value="Genomic_DNA"/>
</dbReference>
<sequence>MHVPSEGSSPAKKSPSTKRRLRSKEQAEAGAPAVWIIPDWSTYPVIENFYGHAKRARSSSFYEVMCSPMNATATTTLGESCYNYNKDTEEDEERHLLATVTSRGRRPFGGSFAYSCTTDTSEETGSFGLETESLLLYDREVTMGIRSTNSLLCSNAGYTQWNKMRRTMSLTGGLVPVPRDLHMHK</sequence>
<dbReference type="Proteomes" id="UP001162029">
    <property type="component" value="Unassembled WGS sequence"/>
</dbReference>
<name>A0AAV0VBF4_9STRA</name>
<evidence type="ECO:0000256" key="1">
    <source>
        <dbReference type="SAM" id="MobiDB-lite"/>
    </source>
</evidence>
<comment type="caution">
    <text evidence="2">The sequence shown here is derived from an EMBL/GenBank/DDBJ whole genome shotgun (WGS) entry which is preliminary data.</text>
</comment>
<keyword evidence="3" id="KW-1185">Reference proteome</keyword>
<evidence type="ECO:0000313" key="3">
    <source>
        <dbReference type="Proteomes" id="UP001162029"/>
    </source>
</evidence>
<gene>
    <name evidence="2" type="ORF">PDE001_LOCUS10055</name>
</gene>
<evidence type="ECO:0000313" key="2">
    <source>
        <dbReference type="EMBL" id="CAI5744936.1"/>
    </source>
</evidence>
<dbReference type="AlphaFoldDB" id="A0AAV0VBF4"/>
<accession>A0AAV0VBF4</accession>
<organism evidence="2 3">
    <name type="scientific">Peronospora destructor</name>
    <dbReference type="NCBI Taxonomy" id="86335"/>
    <lineage>
        <taxon>Eukaryota</taxon>
        <taxon>Sar</taxon>
        <taxon>Stramenopiles</taxon>
        <taxon>Oomycota</taxon>
        <taxon>Peronosporomycetes</taxon>
        <taxon>Peronosporales</taxon>
        <taxon>Peronosporaceae</taxon>
        <taxon>Peronospora</taxon>
    </lineage>
</organism>
<feature type="region of interest" description="Disordered" evidence="1">
    <location>
        <begin position="1"/>
        <end position="28"/>
    </location>
</feature>
<proteinExistence type="predicted"/>